<evidence type="ECO:0000313" key="3">
    <source>
        <dbReference type="Proteomes" id="UP000185829"/>
    </source>
</evidence>
<dbReference type="Proteomes" id="UP000185829">
    <property type="component" value="Unassembled WGS sequence"/>
</dbReference>
<protein>
    <submittedName>
        <fullName evidence="1">Uncharacterized protein</fullName>
    </submittedName>
</protein>
<dbReference type="RefSeq" id="WP_179086028.1">
    <property type="nucleotide sequence ID" value="NZ_CAKKMG010000034.1"/>
</dbReference>
<reference evidence="2 3" key="1">
    <citation type="submission" date="2017-01" db="EMBL/GenBank/DDBJ databases">
        <authorList>
            <person name="Varghese N."/>
            <person name="Submissions S."/>
        </authorList>
    </citation>
    <scope>NUCLEOTIDE SEQUENCE [LARGE SCALE GENOMIC DNA]</scope>
    <source>
        <strain evidence="2 3">RUG2-6</strain>
    </source>
</reference>
<sequence>MRSNKYNTGETVTIQDTNESVTINKWAYVKNMKRYSYTVKEHPTTFFFEEELKKA</sequence>
<evidence type="ECO:0000313" key="4">
    <source>
        <dbReference type="Proteomes" id="UP000789326"/>
    </source>
</evidence>
<name>A0A9W4L0N0_9BACI</name>
<accession>A0A9W4L0N0</accession>
<proteinExistence type="predicted"/>
<dbReference type="AlphaFoldDB" id="A0A9W4L0N0"/>
<evidence type="ECO:0000313" key="1">
    <source>
        <dbReference type="EMBL" id="CAH0232205.1"/>
    </source>
</evidence>
<dbReference type="EMBL" id="CAKKMG010000034">
    <property type="protein sequence ID" value="CAH0232205.1"/>
    <property type="molecule type" value="Genomic_DNA"/>
</dbReference>
<dbReference type="EMBL" id="FTMX01000002">
    <property type="protein sequence ID" value="SIQ86070.1"/>
    <property type="molecule type" value="Genomic_DNA"/>
</dbReference>
<reference evidence="1" key="2">
    <citation type="submission" date="2021-11" db="EMBL/GenBank/DDBJ databases">
        <authorList>
            <person name="Bulgarelli D."/>
        </authorList>
    </citation>
    <scope>NUCLEOTIDE SEQUENCE</scope>
    <source>
        <strain evidence="1">Bi133</strain>
    </source>
</reference>
<evidence type="ECO:0000313" key="2">
    <source>
        <dbReference type="EMBL" id="SIQ86070.1"/>
    </source>
</evidence>
<dbReference type="Proteomes" id="UP000789326">
    <property type="component" value="Unassembled WGS sequence"/>
</dbReference>
<gene>
    <name evidence="2" type="ORF">SAMN05878482_102395</name>
    <name evidence="1" type="ORF">SRABI133_02667</name>
</gene>
<comment type="caution">
    <text evidence="1">The sequence shown here is derived from an EMBL/GenBank/DDBJ whole genome shotgun (WGS) entry which is preliminary data.</text>
</comment>
<organism evidence="1 4">
    <name type="scientific">Peribacillus simplex</name>
    <dbReference type="NCBI Taxonomy" id="1478"/>
    <lineage>
        <taxon>Bacteria</taxon>
        <taxon>Bacillati</taxon>
        <taxon>Bacillota</taxon>
        <taxon>Bacilli</taxon>
        <taxon>Bacillales</taxon>
        <taxon>Bacillaceae</taxon>
        <taxon>Peribacillus</taxon>
    </lineage>
</organism>